<reference evidence="1" key="1">
    <citation type="journal article" date="2015" name="Nature">
        <title>Complex archaea that bridge the gap between prokaryotes and eukaryotes.</title>
        <authorList>
            <person name="Spang A."/>
            <person name="Saw J.H."/>
            <person name="Jorgensen S.L."/>
            <person name="Zaremba-Niedzwiedzka K."/>
            <person name="Martijn J."/>
            <person name="Lind A.E."/>
            <person name="van Eijk R."/>
            <person name="Schleper C."/>
            <person name="Guy L."/>
            <person name="Ettema T.J."/>
        </authorList>
    </citation>
    <scope>NUCLEOTIDE SEQUENCE</scope>
</reference>
<sequence>TALVGLGDMDLLAGPALTVLPATVI</sequence>
<protein>
    <submittedName>
        <fullName evidence="1">Uncharacterized protein</fullName>
    </submittedName>
</protein>
<comment type="caution">
    <text evidence="1">The sequence shown here is derived from an EMBL/GenBank/DDBJ whole genome shotgun (WGS) entry which is preliminary data.</text>
</comment>
<dbReference type="AlphaFoldDB" id="A0A0F9BS40"/>
<organism evidence="1">
    <name type="scientific">marine sediment metagenome</name>
    <dbReference type="NCBI Taxonomy" id="412755"/>
    <lineage>
        <taxon>unclassified sequences</taxon>
        <taxon>metagenomes</taxon>
        <taxon>ecological metagenomes</taxon>
    </lineage>
</organism>
<name>A0A0F9BS40_9ZZZZ</name>
<accession>A0A0F9BS40</accession>
<gene>
    <name evidence="1" type="ORF">LCGC14_2412340</name>
</gene>
<feature type="non-terminal residue" evidence="1">
    <location>
        <position position="1"/>
    </location>
</feature>
<proteinExistence type="predicted"/>
<dbReference type="EMBL" id="LAZR01036478">
    <property type="protein sequence ID" value="KKL24734.1"/>
    <property type="molecule type" value="Genomic_DNA"/>
</dbReference>
<evidence type="ECO:0000313" key="1">
    <source>
        <dbReference type="EMBL" id="KKL24734.1"/>
    </source>
</evidence>